<dbReference type="RefSeq" id="WP_055732890.1">
    <property type="nucleotide sequence ID" value="NZ_BMDY01000003.1"/>
</dbReference>
<name>A0ABQ1HZJ4_9ALTE</name>
<dbReference type="Proteomes" id="UP000651977">
    <property type="component" value="Unassembled WGS sequence"/>
</dbReference>
<accession>A0ABQ1HZJ4</accession>
<reference evidence="2" key="1">
    <citation type="journal article" date="2019" name="Int. J. Syst. Evol. Microbiol.">
        <title>The Global Catalogue of Microorganisms (GCM) 10K type strain sequencing project: providing services to taxonomists for standard genome sequencing and annotation.</title>
        <authorList>
            <consortium name="The Broad Institute Genomics Platform"/>
            <consortium name="The Broad Institute Genome Sequencing Center for Infectious Disease"/>
            <person name="Wu L."/>
            <person name="Ma J."/>
        </authorList>
    </citation>
    <scope>NUCLEOTIDE SEQUENCE [LARGE SCALE GENOMIC DNA]</scope>
    <source>
        <strain evidence="2">CGMCC 1.10131</strain>
    </source>
</reference>
<organism evidence="1 2">
    <name type="scientific">Agarivorans gilvus</name>
    <dbReference type="NCBI Taxonomy" id="680279"/>
    <lineage>
        <taxon>Bacteria</taxon>
        <taxon>Pseudomonadati</taxon>
        <taxon>Pseudomonadota</taxon>
        <taxon>Gammaproteobacteria</taxon>
        <taxon>Alteromonadales</taxon>
        <taxon>Alteromonadaceae</taxon>
        <taxon>Agarivorans</taxon>
    </lineage>
</organism>
<evidence type="ECO:0000313" key="2">
    <source>
        <dbReference type="Proteomes" id="UP000651977"/>
    </source>
</evidence>
<keyword evidence="2" id="KW-1185">Reference proteome</keyword>
<gene>
    <name evidence="1" type="ORF">GCM10007414_05920</name>
</gene>
<dbReference type="EMBL" id="BMDY01000003">
    <property type="protein sequence ID" value="GGA95887.1"/>
    <property type="molecule type" value="Genomic_DNA"/>
</dbReference>
<evidence type="ECO:0000313" key="1">
    <source>
        <dbReference type="EMBL" id="GGA95887.1"/>
    </source>
</evidence>
<protein>
    <submittedName>
        <fullName evidence="1">Uncharacterized protein</fullName>
    </submittedName>
</protein>
<proteinExistence type="predicted"/>
<sequence length="102" mass="11339">MSITNGLIHPAPAGFVGSKRHYQRGVIDRLEAELKQLRGLGQVQRPKQCPLHDISHRQGWHSVTPLDIEVLKARELGLTAAQCRQRIRQSLNQPGGTTCPQS</sequence>
<comment type="caution">
    <text evidence="1">The sequence shown here is derived from an EMBL/GenBank/DDBJ whole genome shotgun (WGS) entry which is preliminary data.</text>
</comment>